<reference evidence="2 3" key="1">
    <citation type="submission" date="2024-09" db="EMBL/GenBank/DDBJ databases">
        <title>Floridaenema gen nov. (Aerosakkonemataceae, Aerosakkonematales ord. nov., Cyanobacteria) from benthic tropical and subtropical fresh waters, with the description of four new species.</title>
        <authorList>
            <person name="Moretto J.A."/>
            <person name="Berthold D.E."/>
            <person name="Lefler F.W."/>
            <person name="Huang I.-S."/>
            <person name="Laughinghouse H. IV."/>
        </authorList>
    </citation>
    <scope>NUCLEOTIDE SEQUENCE [LARGE SCALE GENOMIC DNA]</scope>
    <source>
        <strain evidence="2 3">BLCC-F167</strain>
    </source>
</reference>
<dbReference type="InterPro" id="IPR013096">
    <property type="entry name" value="Cupin_2"/>
</dbReference>
<keyword evidence="3" id="KW-1185">Reference proteome</keyword>
<protein>
    <submittedName>
        <fullName evidence="2">Cupin domain-containing protein</fullName>
    </submittedName>
</protein>
<dbReference type="InterPro" id="IPR011051">
    <property type="entry name" value="RmlC_Cupin_sf"/>
</dbReference>
<evidence type="ECO:0000259" key="1">
    <source>
        <dbReference type="Pfam" id="PF07883"/>
    </source>
</evidence>
<dbReference type="InterPro" id="IPR014710">
    <property type="entry name" value="RmlC-like_jellyroll"/>
</dbReference>
<organism evidence="2 3">
    <name type="scientific">Floridaenema evergladense BLCC-F167</name>
    <dbReference type="NCBI Taxonomy" id="3153639"/>
    <lineage>
        <taxon>Bacteria</taxon>
        <taxon>Bacillati</taxon>
        <taxon>Cyanobacteriota</taxon>
        <taxon>Cyanophyceae</taxon>
        <taxon>Oscillatoriophycideae</taxon>
        <taxon>Aerosakkonematales</taxon>
        <taxon>Aerosakkonemataceae</taxon>
        <taxon>Floridanema</taxon>
        <taxon>Floridanema evergladense</taxon>
    </lineage>
</organism>
<evidence type="ECO:0000313" key="3">
    <source>
        <dbReference type="Proteomes" id="UP001576780"/>
    </source>
</evidence>
<name>A0ABV4WSI2_9CYAN</name>
<dbReference type="SUPFAM" id="SSF51182">
    <property type="entry name" value="RmlC-like cupins"/>
    <property type="match status" value="1"/>
</dbReference>
<accession>A0ABV4WSI2</accession>
<comment type="caution">
    <text evidence="2">The sequence shown here is derived from an EMBL/GenBank/DDBJ whole genome shotgun (WGS) entry which is preliminary data.</text>
</comment>
<dbReference type="Pfam" id="PF07883">
    <property type="entry name" value="Cupin_2"/>
    <property type="match status" value="1"/>
</dbReference>
<proteinExistence type="predicted"/>
<evidence type="ECO:0000313" key="2">
    <source>
        <dbReference type="EMBL" id="MFB2838077.1"/>
    </source>
</evidence>
<dbReference type="RefSeq" id="WP_413280408.1">
    <property type="nucleotide sequence ID" value="NZ_JBHFNT010000235.1"/>
</dbReference>
<feature type="domain" description="Cupin type-2" evidence="1">
    <location>
        <begin position="139"/>
        <end position="193"/>
    </location>
</feature>
<dbReference type="EMBL" id="JBHFNT010000235">
    <property type="protein sequence ID" value="MFB2838077.1"/>
    <property type="molecule type" value="Genomic_DNA"/>
</dbReference>
<gene>
    <name evidence="2" type="ORF">ACE1CA_26555</name>
</gene>
<dbReference type="Proteomes" id="UP001576780">
    <property type="component" value="Unassembled WGS sequence"/>
</dbReference>
<sequence>MKLKTYPKLVHGNLLDFSQGVSPETFKAWDGERLQLPNEGTHFGFVYTGNAILYRNAGMQEYRVHPGMYFRLPGDGWIGGENSSGFVVTCPNYSGTFLIGGPIESTGRMGYINGGTDSVIIPPIRLGDPCLNALYFPTKTDQTAHTHPSYRMVMVIEGSGECETPEGTIPLEPGIALFIPTNYLHKFRTNEHKLTAICFHPDSDTGFTDDDHPMLKRTIVEGMSASQIPEIQTMILSNKPQI</sequence>
<dbReference type="Gene3D" id="2.60.120.10">
    <property type="entry name" value="Jelly Rolls"/>
    <property type="match status" value="1"/>
</dbReference>